<name>A0A1B7Z143_9FLAO</name>
<dbReference type="Proteomes" id="UP000092164">
    <property type="component" value="Unassembled WGS sequence"/>
</dbReference>
<feature type="transmembrane region" description="Helical" evidence="1">
    <location>
        <begin position="75"/>
        <end position="94"/>
    </location>
</feature>
<comment type="caution">
    <text evidence="2">The sequence shown here is derived from an EMBL/GenBank/DDBJ whole genome shotgun (WGS) entry which is preliminary data.</text>
</comment>
<sequence length="292" mass="33831">MSSAGHILDAINRIKQNRALRASKRQKFKGSNRESIYSGADQTQKVVFKKVPKEKAQAVIKKIRQDFKLKRKRDIIYTAIFSLIFITVIIVLNLPNKNTQNSSFDNKYSSRPIEQENTKWNGNISEPLHIKNTDYYYIPILHGISGELDEHGFYNLKHNNMVGERTRNILFMDKECAVIGKLLNQDGLIYQMEVIPSINNNLAENILYIIFEKDSNEDEIINTNDRYAIYISDINGENLSKITDKPIESLQYDTGCLIFEYYKTQNSTDSIYGIYDIKNKYLIFTNNLDSIN</sequence>
<evidence type="ECO:0000256" key="1">
    <source>
        <dbReference type="SAM" id="Phobius"/>
    </source>
</evidence>
<dbReference type="EMBL" id="LZFP01000045">
    <property type="protein sequence ID" value="OBR36435.1"/>
    <property type="molecule type" value="Genomic_DNA"/>
</dbReference>
<dbReference type="STRING" id="1836467.BTR34_12450"/>
<evidence type="ECO:0000313" key="3">
    <source>
        <dbReference type="Proteomes" id="UP000092164"/>
    </source>
</evidence>
<protein>
    <submittedName>
        <fullName evidence="2">Uncharacterized protein</fullName>
    </submittedName>
</protein>
<keyword evidence="3" id="KW-1185">Reference proteome</keyword>
<gene>
    <name evidence="2" type="ORF">A9200_08345</name>
</gene>
<dbReference type="KEGG" id="mart:BTR34_12450"/>
<keyword evidence="1" id="KW-1133">Transmembrane helix</keyword>
<dbReference type="RefSeq" id="WP_068485912.1">
    <property type="nucleotide sequence ID" value="NZ_CP018760.1"/>
</dbReference>
<dbReference type="OrthoDB" id="1452733at2"/>
<keyword evidence="1" id="KW-0472">Membrane</keyword>
<reference evidence="3" key="1">
    <citation type="submission" date="2016-06" db="EMBL/GenBank/DDBJ databases">
        <authorList>
            <person name="Zhan P."/>
        </authorList>
    </citation>
    <scope>NUCLEOTIDE SEQUENCE [LARGE SCALE GENOMIC DNA]</scope>
    <source>
        <strain evidence="3">T28</strain>
    </source>
</reference>
<keyword evidence="1" id="KW-0812">Transmembrane</keyword>
<accession>A0A1B7Z143</accession>
<proteinExistence type="predicted"/>
<organism evidence="2 3">
    <name type="scientific">Maribacter hydrothermalis</name>
    <dbReference type="NCBI Taxonomy" id="1836467"/>
    <lineage>
        <taxon>Bacteria</taxon>
        <taxon>Pseudomonadati</taxon>
        <taxon>Bacteroidota</taxon>
        <taxon>Flavobacteriia</taxon>
        <taxon>Flavobacteriales</taxon>
        <taxon>Flavobacteriaceae</taxon>
        <taxon>Maribacter</taxon>
    </lineage>
</organism>
<dbReference type="AlphaFoldDB" id="A0A1B7Z143"/>
<evidence type="ECO:0000313" key="2">
    <source>
        <dbReference type="EMBL" id="OBR36435.1"/>
    </source>
</evidence>